<dbReference type="PANTHER" id="PTHR47235">
    <property type="entry name" value="BLR6548 PROTEIN"/>
    <property type="match status" value="1"/>
</dbReference>
<evidence type="ECO:0000313" key="6">
    <source>
        <dbReference type="Proteomes" id="UP001303946"/>
    </source>
</evidence>
<keyword evidence="2 3" id="KW-0732">Signal</keyword>
<dbReference type="SUPFAM" id="SSF53822">
    <property type="entry name" value="Periplasmic binding protein-like I"/>
    <property type="match status" value="1"/>
</dbReference>
<feature type="domain" description="Leucine-binding protein" evidence="4">
    <location>
        <begin position="36"/>
        <end position="385"/>
    </location>
</feature>
<comment type="similarity">
    <text evidence="1">Belongs to the leucine-binding protein family.</text>
</comment>
<feature type="chain" id="PRO_5046488181" evidence="3">
    <location>
        <begin position="25"/>
        <end position="404"/>
    </location>
</feature>
<dbReference type="PANTHER" id="PTHR47235:SF1">
    <property type="entry name" value="BLR6548 PROTEIN"/>
    <property type="match status" value="1"/>
</dbReference>
<evidence type="ECO:0000256" key="2">
    <source>
        <dbReference type="ARBA" id="ARBA00022729"/>
    </source>
</evidence>
<evidence type="ECO:0000256" key="3">
    <source>
        <dbReference type="SAM" id="SignalP"/>
    </source>
</evidence>
<keyword evidence="6" id="KW-1185">Reference proteome</keyword>
<dbReference type="Gene3D" id="3.40.50.2300">
    <property type="match status" value="2"/>
</dbReference>
<sequence length="404" mass="44215">MTSRTLNLVLAASASLAFSVGAMAAGKYGPGASDTEIKIGQTMPYSGPASAYGTIGKLHQAYFKMVNEQGGINGRKVNLISLDDGYSPPKTVEQIRKLVEQEEVLATFNTLGTAPNSAIHKYMNAKKVPHLFLSTGATKWADPKAYPWTIGWNIAYQSEGMIYAKWLLKNKPNAKVAILYQNDDYGKDVLKGVKDGLGAKAATMVVKEATYEVSDPTVDSQILTLQASGADTFINITTPKFSAQAIRKAFDSGWKPLHIVNNVGASVGSVLVPAGLDKSKDLITLQYYKDPNDPQWKDDPAMLEWRAFMGRHYREGDPKDASNMYAYLTAQTLHQVLKQCGNDLTRENLMKQAANLKNFKLPLLLPGMAINTSPTDFFLMEQGQLAKFNGTQWVLFGELIGAND</sequence>
<dbReference type="Pfam" id="PF13458">
    <property type="entry name" value="Peripla_BP_6"/>
    <property type="match status" value="1"/>
</dbReference>
<dbReference type="CDD" id="cd06343">
    <property type="entry name" value="PBP1_ABC_ligand_binding-like"/>
    <property type="match status" value="1"/>
</dbReference>
<dbReference type="Proteomes" id="UP001303946">
    <property type="component" value="Chromosome"/>
</dbReference>
<evidence type="ECO:0000313" key="5">
    <source>
        <dbReference type="EMBL" id="WOB09780.1"/>
    </source>
</evidence>
<evidence type="ECO:0000259" key="4">
    <source>
        <dbReference type="Pfam" id="PF13458"/>
    </source>
</evidence>
<name>A0ABZ0D373_9BURK</name>
<feature type="signal peptide" evidence="3">
    <location>
        <begin position="1"/>
        <end position="24"/>
    </location>
</feature>
<evidence type="ECO:0000256" key="1">
    <source>
        <dbReference type="ARBA" id="ARBA00010062"/>
    </source>
</evidence>
<gene>
    <name evidence="5" type="ORF">RXV79_06870</name>
</gene>
<dbReference type="InterPro" id="IPR028082">
    <property type="entry name" value="Peripla_BP_I"/>
</dbReference>
<reference evidence="5 6" key="1">
    <citation type="submission" date="2023-10" db="EMBL/GenBank/DDBJ databases">
        <title>Bacteria for the degradation of biodegradable plastic PBAT(Polybutylene adipate terephthalate).</title>
        <authorList>
            <person name="Weon H.-Y."/>
            <person name="Yeon J."/>
        </authorList>
    </citation>
    <scope>NUCLEOTIDE SEQUENCE [LARGE SCALE GENOMIC DNA]</scope>
    <source>
        <strain evidence="5 6">SBD 7-3</strain>
    </source>
</reference>
<accession>A0ABZ0D373</accession>
<organism evidence="5 6">
    <name type="scientific">Piscinibacter gummiphilus</name>
    <dbReference type="NCBI Taxonomy" id="946333"/>
    <lineage>
        <taxon>Bacteria</taxon>
        <taxon>Pseudomonadati</taxon>
        <taxon>Pseudomonadota</taxon>
        <taxon>Betaproteobacteria</taxon>
        <taxon>Burkholderiales</taxon>
        <taxon>Sphaerotilaceae</taxon>
        <taxon>Piscinibacter</taxon>
    </lineage>
</organism>
<dbReference type="EMBL" id="CP136336">
    <property type="protein sequence ID" value="WOB09780.1"/>
    <property type="molecule type" value="Genomic_DNA"/>
</dbReference>
<protein>
    <submittedName>
        <fullName evidence="5">ABC transporter substrate-binding protein</fullName>
    </submittedName>
</protein>
<dbReference type="RefSeq" id="WP_316702657.1">
    <property type="nucleotide sequence ID" value="NZ_CP136336.1"/>
</dbReference>
<proteinExistence type="inferred from homology"/>
<dbReference type="InterPro" id="IPR028081">
    <property type="entry name" value="Leu-bd"/>
</dbReference>